<dbReference type="Pfam" id="PF13462">
    <property type="entry name" value="Thioredoxin_4"/>
    <property type="match status" value="1"/>
</dbReference>
<evidence type="ECO:0000313" key="3">
    <source>
        <dbReference type="EMBL" id="GHF19504.1"/>
    </source>
</evidence>
<proteinExistence type="predicted"/>
<dbReference type="InterPro" id="IPR012336">
    <property type="entry name" value="Thioredoxin-like_fold"/>
</dbReference>
<dbReference type="Gene3D" id="3.40.30.10">
    <property type="entry name" value="Glutaredoxin"/>
    <property type="match status" value="1"/>
</dbReference>
<dbReference type="EMBL" id="BNBC01000091">
    <property type="protein sequence ID" value="GHF19504.1"/>
    <property type="molecule type" value="Genomic_DNA"/>
</dbReference>
<sequence length="233" mass="24812">MMRRGFAAGVAVAVVGVSAVGCGHRAAQADSGRPAATAEAAPAYAGLSDVPERLGNDGTTISVGDPAAPVTVHLYEDPRCPVCKEFESTGGAPQLRAATIRRETKTQYTLASFLDDRLGGSGSEKAVNALRAALEKGKFAEYHDVLYADQPAESVDGFTDAYLLELAAKVPGLRGPDFDSAVKTMKYRSFVTTSDKAYERAGGGAGPRGARHPHRRDQRRDHPESVQRRALRR</sequence>
<feature type="domain" description="Thioredoxin-like fold" evidence="2">
    <location>
        <begin position="58"/>
        <end position="199"/>
    </location>
</feature>
<dbReference type="AlphaFoldDB" id="A0A919E6Q2"/>
<comment type="caution">
    <text evidence="3">The sequence shown here is derived from an EMBL/GenBank/DDBJ whole genome shotgun (WGS) entry which is preliminary data.</text>
</comment>
<accession>A0A919E6Q2</accession>
<dbReference type="PROSITE" id="PS51257">
    <property type="entry name" value="PROKAR_LIPOPROTEIN"/>
    <property type="match status" value="1"/>
</dbReference>
<evidence type="ECO:0000256" key="1">
    <source>
        <dbReference type="SAM" id="MobiDB-lite"/>
    </source>
</evidence>
<evidence type="ECO:0000259" key="2">
    <source>
        <dbReference type="Pfam" id="PF13462"/>
    </source>
</evidence>
<feature type="region of interest" description="Disordered" evidence="1">
    <location>
        <begin position="196"/>
        <end position="233"/>
    </location>
</feature>
<protein>
    <recommendedName>
        <fullName evidence="2">Thioredoxin-like fold domain-containing protein</fullName>
    </recommendedName>
</protein>
<organism evidence="3 4">
    <name type="scientific">Streptomyces spiralis</name>
    <dbReference type="NCBI Taxonomy" id="66376"/>
    <lineage>
        <taxon>Bacteria</taxon>
        <taxon>Bacillati</taxon>
        <taxon>Actinomycetota</taxon>
        <taxon>Actinomycetes</taxon>
        <taxon>Kitasatosporales</taxon>
        <taxon>Streptomycetaceae</taxon>
        <taxon>Streptomyces</taxon>
    </lineage>
</organism>
<dbReference type="RefSeq" id="WP_308438637.1">
    <property type="nucleotide sequence ID" value="NZ_BNBC01000091.1"/>
</dbReference>
<feature type="compositionally biased region" description="Basic and acidic residues" evidence="1">
    <location>
        <begin position="218"/>
        <end position="227"/>
    </location>
</feature>
<dbReference type="CDD" id="cd02972">
    <property type="entry name" value="DsbA_family"/>
    <property type="match status" value="1"/>
</dbReference>
<dbReference type="Proteomes" id="UP000641386">
    <property type="component" value="Unassembled WGS sequence"/>
</dbReference>
<reference evidence="3" key="1">
    <citation type="journal article" date="2014" name="Int. J. Syst. Evol. Microbiol.">
        <title>Complete genome sequence of Corynebacterium casei LMG S-19264T (=DSM 44701T), isolated from a smear-ripened cheese.</title>
        <authorList>
            <consortium name="US DOE Joint Genome Institute (JGI-PGF)"/>
            <person name="Walter F."/>
            <person name="Albersmeier A."/>
            <person name="Kalinowski J."/>
            <person name="Ruckert C."/>
        </authorList>
    </citation>
    <scope>NUCLEOTIDE SEQUENCE</scope>
    <source>
        <strain evidence="3">JCM 3302</strain>
    </source>
</reference>
<dbReference type="InterPro" id="IPR036249">
    <property type="entry name" value="Thioredoxin-like_sf"/>
</dbReference>
<reference evidence="3" key="2">
    <citation type="submission" date="2020-09" db="EMBL/GenBank/DDBJ databases">
        <authorList>
            <person name="Sun Q."/>
            <person name="Ohkuma M."/>
        </authorList>
    </citation>
    <scope>NUCLEOTIDE SEQUENCE</scope>
    <source>
        <strain evidence="3">JCM 3302</strain>
    </source>
</reference>
<evidence type="ECO:0000313" key="4">
    <source>
        <dbReference type="Proteomes" id="UP000641386"/>
    </source>
</evidence>
<gene>
    <name evidence="3" type="ORF">GCM10014715_87800</name>
</gene>
<keyword evidence="4" id="KW-1185">Reference proteome</keyword>
<dbReference type="SUPFAM" id="SSF52833">
    <property type="entry name" value="Thioredoxin-like"/>
    <property type="match status" value="1"/>
</dbReference>
<name>A0A919E6Q2_9ACTN</name>